<proteinExistence type="predicted"/>
<dbReference type="EMBL" id="FORO01000065">
    <property type="protein sequence ID" value="SFJ71958.1"/>
    <property type="molecule type" value="Genomic_DNA"/>
</dbReference>
<dbReference type="AlphaFoldDB" id="A0A1I3TL89"/>
<evidence type="ECO:0000313" key="3">
    <source>
        <dbReference type="Proteomes" id="UP000182829"/>
    </source>
</evidence>
<organism evidence="2 3">
    <name type="scientific">Natronobacterium gregoryi</name>
    <dbReference type="NCBI Taxonomy" id="44930"/>
    <lineage>
        <taxon>Archaea</taxon>
        <taxon>Methanobacteriati</taxon>
        <taxon>Methanobacteriota</taxon>
        <taxon>Stenosarchaea group</taxon>
        <taxon>Halobacteria</taxon>
        <taxon>Halobacteriales</taxon>
        <taxon>Natrialbaceae</taxon>
        <taxon>Natronobacterium</taxon>
    </lineage>
</organism>
<sequence>MLNVCLWDRYTSASEHGSNQWLSSYSERIPPFTAGVNRVTQLLLLGIWAVYTVRSSPVFDVLRDATRGQPTASETLDTMVVSEPIVFLGYSVPGVAGVSPMQTLFAAGIVMMFGGLALAFRAATGSAAPVAGY</sequence>
<protein>
    <submittedName>
        <fullName evidence="2">Uncharacterized protein</fullName>
    </submittedName>
</protein>
<keyword evidence="1" id="KW-1133">Transmembrane helix</keyword>
<gene>
    <name evidence="2" type="ORF">SAMN05443661_1651</name>
</gene>
<dbReference type="Proteomes" id="UP000182829">
    <property type="component" value="Unassembled WGS sequence"/>
</dbReference>
<accession>A0A1I3TL89</accession>
<name>A0A1I3TL89_9EURY</name>
<feature type="transmembrane region" description="Helical" evidence="1">
    <location>
        <begin position="104"/>
        <end position="123"/>
    </location>
</feature>
<reference evidence="2 3" key="1">
    <citation type="submission" date="2016-10" db="EMBL/GenBank/DDBJ databases">
        <authorList>
            <person name="de Groot N.N."/>
        </authorList>
    </citation>
    <scope>NUCLEOTIDE SEQUENCE [LARGE SCALE GENOMIC DNA]</scope>
    <source>
        <strain evidence="2 3">SP2</strain>
    </source>
</reference>
<evidence type="ECO:0000256" key="1">
    <source>
        <dbReference type="SAM" id="Phobius"/>
    </source>
</evidence>
<evidence type="ECO:0000313" key="2">
    <source>
        <dbReference type="EMBL" id="SFJ71958.1"/>
    </source>
</evidence>
<keyword evidence="1" id="KW-0472">Membrane</keyword>
<keyword evidence="1" id="KW-0812">Transmembrane</keyword>